<name>A0A2S0WNU7_9ACTN</name>
<dbReference type="EMBL" id="CP026952">
    <property type="protein sequence ID" value="AWB93018.1"/>
    <property type="molecule type" value="Genomic_DNA"/>
</dbReference>
<gene>
    <name evidence="3" type="ORF">C3E78_12830</name>
</gene>
<feature type="region of interest" description="Disordered" evidence="1">
    <location>
        <begin position="198"/>
        <end position="236"/>
    </location>
</feature>
<dbReference type="OrthoDB" id="3779408at2"/>
<dbReference type="Proteomes" id="UP000244384">
    <property type="component" value="Chromosome"/>
</dbReference>
<protein>
    <submittedName>
        <fullName evidence="3">Uncharacterized protein</fullName>
    </submittedName>
</protein>
<feature type="signal peptide" evidence="2">
    <location>
        <begin position="1"/>
        <end position="20"/>
    </location>
</feature>
<evidence type="ECO:0000313" key="4">
    <source>
        <dbReference type="Proteomes" id="UP000244384"/>
    </source>
</evidence>
<reference evidence="4" key="1">
    <citation type="submission" date="2018-01" db="EMBL/GenBank/DDBJ databases">
        <authorList>
            <person name="Li J."/>
        </authorList>
    </citation>
    <scope>NUCLEOTIDE SEQUENCE [LARGE SCALE GENOMIC DNA]</scope>
    <source>
        <strain evidence="4">592</strain>
    </source>
</reference>
<dbReference type="SUPFAM" id="SSF69304">
    <property type="entry name" value="Tricorn protease N-terminal domain"/>
    <property type="match status" value="1"/>
</dbReference>
<dbReference type="KEGG" id="aez:C3E78_12830"/>
<feature type="chain" id="PRO_5043534303" evidence="2">
    <location>
        <begin position="21"/>
        <end position="338"/>
    </location>
</feature>
<dbReference type="PROSITE" id="PS51257">
    <property type="entry name" value="PROKAR_LIPOPROTEIN"/>
    <property type="match status" value="1"/>
</dbReference>
<dbReference type="RefSeq" id="WP_108578980.1">
    <property type="nucleotide sequence ID" value="NZ_CP026952.1"/>
</dbReference>
<accession>A0A2S0WNU7</accession>
<proteinExistence type="predicted"/>
<accession>A0A5F2F0Q4</accession>
<sequence length="338" mass="35884">MRRTLTVLLTLLLTAAVLTACGSSDDGAGLDWSSTKAPVGADTGLVWADALTGEIHLSDGQTLDADRAISSFVVAGDGAYVVDKDDDALIEVTADGARPTGAHVETRAKASPSGRYLAFIDTLAGPKFEGTVHQLTSVVVDLKTGEEVFRSTRGMGDVEDDDLTDLYEDADYGVLAVNDETAWISVPEGDVLSIDLSTGKATSKRDTDTSNPKNPWVGPRFAPEPSEGPANPDRTWGISRISRDVPALAADPAFRFDRDELTSADGARLVPRTGAVSWRLEAWVDSETVVGHANDNLDNPDFVKDPKTPSLMTCTVPDGACTLVPDSEHAILPEPSLY</sequence>
<evidence type="ECO:0000256" key="2">
    <source>
        <dbReference type="SAM" id="SignalP"/>
    </source>
</evidence>
<evidence type="ECO:0000256" key="1">
    <source>
        <dbReference type="SAM" id="MobiDB-lite"/>
    </source>
</evidence>
<dbReference type="AlphaFoldDB" id="A0A2S0WNU7"/>
<keyword evidence="2" id="KW-0732">Signal</keyword>
<evidence type="ECO:0000313" key="3">
    <source>
        <dbReference type="EMBL" id="AWB93018.1"/>
    </source>
</evidence>
<keyword evidence="4" id="KW-1185">Reference proteome</keyword>
<organism evidence="3 4">
    <name type="scientific">Aeromicrobium chenweiae</name>
    <dbReference type="NCBI Taxonomy" id="2079793"/>
    <lineage>
        <taxon>Bacteria</taxon>
        <taxon>Bacillati</taxon>
        <taxon>Actinomycetota</taxon>
        <taxon>Actinomycetes</taxon>
        <taxon>Propionibacteriales</taxon>
        <taxon>Nocardioidaceae</taxon>
        <taxon>Aeromicrobium</taxon>
    </lineage>
</organism>